<organism evidence="2 3">
    <name type="scientific">Polyplax serrata</name>
    <name type="common">Common mouse louse</name>
    <dbReference type="NCBI Taxonomy" id="468196"/>
    <lineage>
        <taxon>Eukaryota</taxon>
        <taxon>Metazoa</taxon>
        <taxon>Ecdysozoa</taxon>
        <taxon>Arthropoda</taxon>
        <taxon>Hexapoda</taxon>
        <taxon>Insecta</taxon>
        <taxon>Pterygota</taxon>
        <taxon>Neoptera</taxon>
        <taxon>Paraneoptera</taxon>
        <taxon>Psocodea</taxon>
        <taxon>Troctomorpha</taxon>
        <taxon>Phthiraptera</taxon>
        <taxon>Anoplura</taxon>
        <taxon>Polyplacidae</taxon>
        <taxon>Polyplax</taxon>
    </lineage>
</organism>
<evidence type="ECO:0000313" key="3">
    <source>
        <dbReference type="Proteomes" id="UP001372834"/>
    </source>
</evidence>
<gene>
    <name evidence="2" type="ORF">RUM43_001179</name>
</gene>
<evidence type="ECO:0000313" key="2">
    <source>
        <dbReference type="EMBL" id="KAK6644903.1"/>
    </source>
</evidence>
<evidence type="ECO:0000256" key="1">
    <source>
        <dbReference type="SAM" id="MobiDB-lite"/>
    </source>
</evidence>
<proteinExistence type="predicted"/>
<feature type="compositionally biased region" description="Polar residues" evidence="1">
    <location>
        <begin position="77"/>
        <end position="91"/>
    </location>
</feature>
<name>A0AAN8XP97_POLSC</name>
<comment type="caution">
    <text evidence="2">The sequence shown here is derived from an EMBL/GenBank/DDBJ whole genome shotgun (WGS) entry which is preliminary data.</text>
</comment>
<reference evidence="2 3" key="1">
    <citation type="submission" date="2023-10" db="EMBL/GenBank/DDBJ databases">
        <title>Genomes of two closely related lineages of the louse Polyplax serrata with different host specificities.</title>
        <authorList>
            <person name="Martinu J."/>
            <person name="Tarabai H."/>
            <person name="Stefka J."/>
            <person name="Hypsa V."/>
        </authorList>
    </citation>
    <scope>NUCLEOTIDE SEQUENCE [LARGE SCALE GENOMIC DNA]</scope>
    <source>
        <strain evidence="2">HR10_N</strain>
    </source>
</reference>
<dbReference type="EMBL" id="JAWJWE010000001">
    <property type="protein sequence ID" value="KAK6644903.1"/>
    <property type="molecule type" value="Genomic_DNA"/>
</dbReference>
<protein>
    <submittedName>
        <fullName evidence="2">Uncharacterized protein</fullName>
    </submittedName>
</protein>
<feature type="region of interest" description="Disordered" evidence="1">
    <location>
        <begin position="50"/>
        <end position="116"/>
    </location>
</feature>
<dbReference type="Proteomes" id="UP001372834">
    <property type="component" value="Unassembled WGS sequence"/>
</dbReference>
<dbReference type="AlphaFoldDB" id="A0AAN8XP97"/>
<sequence>MAWPDAVDEIEEQADEEDLFILMIDVTNAVNGAIMQETASVTAVEVVAEGRDPSADQDPVIAAHAPEATQRVEADPSQGTRSQNLQIADQNQTRRDHHPSPALSRDLAAGPQVMTR</sequence>
<accession>A0AAN8XP97</accession>